<dbReference type="PANTHER" id="PTHR23236">
    <property type="entry name" value="EUKARYOTIC TRANSLATION INITIATION FACTOR 4B/4H"/>
    <property type="match status" value="1"/>
</dbReference>
<evidence type="ECO:0000256" key="4">
    <source>
        <dbReference type="SAM" id="MobiDB-lite"/>
    </source>
</evidence>
<proteinExistence type="predicted"/>
<gene>
    <name evidence="6" type="ORF">Q8F55_001962</name>
</gene>
<sequence>MTAPNDTTAAPAAAAAPAVATTTPEEEGFRVYVGNLAFTATEEEVRAHFVKAGGEILSVILPTRFKSRRPAGYAFVTYKKEEDAKNAVEKLNETEIGERKISLEIARSKEENAERKAAIIAERKETKAATKTDTEATATEGEKAGDKADKPKKKKAAKTARRRGPDDGEDAAADVDAEAKPKKTKAPAKKTDGETSEKEKSDKADKKPKEAKEPKEPKQRKPRLELTGEVSKDTVFVANLPFSVDDAGLTELFTKLSIKVKSANVIRGLRRLPGRRPFHGSKGFGFVELEDPTQQQEAVDKINGSSVGDRKVTAKIAQEMKPIELAEATGETVKEEAKEVKETKEVKASA</sequence>
<reference evidence="6 7" key="1">
    <citation type="submission" date="2023-08" db="EMBL/GenBank/DDBJ databases">
        <title>Annotated Genome Sequence of Vanrija albida AlHP1.</title>
        <authorList>
            <person name="Herzog R."/>
        </authorList>
    </citation>
    <scope>NUCLEOTIDE SEQUENCE [LARGE SCALE GENOMIC DNA]</scope>
    <source>
        <strain evidence="6 7">AlHP1</strain>
    </source>
</reference>
<dbReference type="Gene3D" id="3.30.70.330">
    <property type="match status" value="2"/>
</dbReference>
<dbReference type="PROSITE" id="PS50102">
    <property type="entry name" value="RRM"/>
    <property type="match status" value="2"/>
</dbReference>
<evidence type="ECO:0000313" key="7">
    <source>
        <dbReference type="Proteomes" id="UP001565368"/>
    </source>
</evidence>
<dbReference type="InterPro" id="IPR035979">
    <property type="entry name" value="RBD_domain_sf"/>
</dbReference>
<dbReference type="CDD" id="cd00590">
    <property type="entry name" value="RRM_SF"/>
    <property type="match status" value="1"/>
</dbReference>
<keyword evidence="1" id="KW-0677">Repeat</keyword>
<protein>
    <recommendedName>
        <fullName evidence="5">RRM domain-containing protein</fullName>
    </recommendedName>
</protein>
<feature type="compositionally biased region" description="Basic and acidic residues" evidence="4">
    <location>
        <begin position="189"/>
        <end position="227"/>
    </location>
</feature>
<feature type="domain" description="RRM" evidence="5">
    <location>
        <begin position="233"/>
        <end position="319"/>
    </location>
</feature>
<name>A0ABR3Q933_9TREE</name>
<keyword evidence="2 3" id="KW-0694">RNA-binding</keyword>
<evidence type="ECO:0000256" key="2">
    <source>
        <dbReference type="ARBA" id="ARBA00022884"/>
    </source>
</evidence>
<comment type="caution">
    <text evidence="6">The sequence shown here is derived from an EMBL/GenBank/DDBJ whole genome shotgun (WGS) entry which is preliminary data.</text>
</comment>
<dbReference type="InterPro" id="IPR012677">
    <property type="entry name" value="Nucleotide-bd_a/b_plait_sf"/>
</dbReference>
<feature type="compositionally biased region" description="Low complexity" evidence="4">
    <location>
        <begin position="1"/>
        <end position="23"/>
    </location>
</feature>
<organism evidence="6 7">
    <name type="scientific">Vanrija albida</name>
    <dbReference type="NCBI Taxonomy" id="181172"/>
    <lineage>
        <taxon>Eukaryota</taxon>
        <taxon>Fungi</taxon>
        <taxon>Dikarya</taxon>
        <taxon>Basidiomycota</taxon>
        <taxon>Agaricomycotina</taxon>
        <taxon>Tremellomycetes</taxon>
        <taxon>Trichosporonales</taxon>
        <taxon>Trichosporonaceae</taxon>
        <taxon>Vanrija</taxon>
    </lineage>
</organism>
<feature type="domain" description="RRM" evidence="5">
    <location>
        <begin position="29"/>
        <end position="108"/>
    </location>
</feature>
<evidence type="ECO:0000256" key="3">
    <source>
        <dbReference type="PROSITE-ProRule" id="PRU00176"/>
    </source>
</evidence>
<dbReference type="SUPFAM" id="SSF54928">
    <property type="entry name" value="RNA-binding domain, RBD"/>
    <property type="match status" value="2"/>
</dbReference>
<feature type="compositionally biased region" description="Basic residues" evidence="4">
    <location>
        <begin position="150"/>
        <end position="162"/>
    </location>
</feature>
<dbReference type="Pfam" id="PF00076">
    <property type="entry name" value="RRM_1"/>
    <property type="match status" value="2"/>
</dbReference>
<dbReference type="SMART" id="SM00360">
    <property type="entry name" value="RRM"/>
    <property type="match status" value="2"/>
</dbReference>
<accession>A0ABR3Q933</accession>
<dbReference type="Proteomes" id="UP001565368">
    <property type="component" value="Unassembled WGS sequence"/>
</dbReference>
<keyword evidence="7" id="KW-1185">Reference proteome</keyword>
<dbReference type="GeneID" id="95983005"/>
<dbReference type="EMBL" id="JBBXJM010000002">
    <property type="protein sequence ID" value="KAL1411017.1"/>
    <property type="molecule type" value="Genomic_DNA"/>
</dbReference>
<evidence type="ECO:0000259" key="5">
    <source>
        <dbReference type="PROSITE" id="PS50102"/>
    </source>
</evidence>
<feature type="compositionally biased region" description="Acidic residues" evidence="4">
    <location>
        <begin position="167"/>
        <end position="176"/>
    </location>
</feature>
<evidence type="ECO:0000313" key="6">
    <source>
        <dbReference type="EMBL" id="KAL1411017.1"/>
    </source>
</evidence>
<feature type="region of interest" description="Disordered" evidence="4">
    <location>
        <begin position="106"/>
        <end position="227"/>
    </location>
</feature>
<evidence type="ECO:0000256" key="1">
    <source>
        <dbReference type="ARBA" id="ARBA00022737"/>
    </source>
</evidence>
<feature type="region of interest" description="Disordered" evidence="4">
    <location>
        <begin position="1"/>
        <end position="24"/>
    </location>
</feature>
<dbReference type="RefSeq" id="XP_069210961.1">
    <property type="nucleotide sequence ID" value="XM_069350575.1"/>
</dbReference>
<dbReference type="PANTHER" id="PTHR23236:SF119">
    <property type="entry name" value="NUCLEAR RNA-BINDING PROTEIN SART-3"/>
    <property type="match status" value="1"/>
</dbReference>
<feature type="compositionally biased region" description="Basic and acidic residues" evidence="4">
    <location>
        <begin position="106"/>
        <end position="149"/>
    </location>
</feature>
<dbReference type="InterPro" id="IPR000504">
    <property type="entry name" value="RRM_dom"/>
</dbReference>